<evidence type="ECO:0000313" key="4">
    <source>
        <dbReference type="EMBL" id="ACY17437.1"/>
    </source>
</evidence>
<dbReference type="InterPro" id="IPR005532">
    <property type="entry name" value="SUMF_dom"/>
</dbReference>
<feature type="region of interest" description="Disordered" evidence="1">
    <location>
        <begin position="29"/>
        <end position="52"/>
    </location>
</feature>
<dbReference type="GO" id="GO:0120147">
    <property type="term" value="F:formylglycine-generating oxidase activity"/>
    <property type="evidence" value="ECO:0007669"/>
    <property type="project" value="TreeGrafter"/>
</dbReference>
<dbReference type="Pfam" id="PF03781">
    <property type="entry name" value="FGE-sulfatase"/>
    <property type="match status" value="1"/>
</dbReference>
<feature type="signal peptide" evidence="2">
    <location>
        <begin position="1"/>
        <end position="20"/>
    </location>
</feature>
<feature type="domain" description="Sulfatase-modifying factor enzyme-like" evidence="3">
    <location>
        <begin position="70"/>
        <end position="346"/>
    </location>
</feature>
<keyword evidence="5" id="KW-1185">Reference proteome</keyword>
<dbReference type="InterPro" id="IPR042095">
    <property type="entry name" value="SUMF_sf"/>
</dbReference>
<dbReference type="PANTHER" id="PTHR23150">
    <property type="entry name" value="SULFATASE MODIFYING FACTOR 1, 2"/>
    <property type="match status" value="1"/>
</dbReference>
<reference evidence="4 5" key="1">
    <citation type="journal article" date="2010" name="Stand. Genomic Sci.">
        <title>Complete genome sequence of Haliangium ochraceum type strain (SMP-2).</title>
        <authorList>
            <consortium name="US DOE Joint Genome Institute (JGI-PGF)"/>
            <person name="Ivanova N."/>
            <person name="Daum C."/>
            <person name="Lang E."/>
            <person name="Abt B."/>
            <person name="Kopitz M."/>
            <person name="Saunders E."/>
            <person name="Lapidus A."/>
            <person name="Lucas S."/>
            <person name="Glavina Del Rio T."/>
            <person name="Nolan M."/>
            <person name="Tice H."/>
            <person name="Copeland A."/>
            <person name="Cheng J.F."/>
            <person name="Chen F."/>
            <person name="Bruce D."/>
            <person name="Goodwin L."/>
            <person name="Pitluck S."/>
            <person name="Mavromatis K."/>
            <person name="Pati A."/>
            <person name="Mikhailova N."/>
            <person name="Chen A."/>
            <person name="Palaniappan K."/>
            <person name="Land M."/>
            <person name="Hauser L."/>
            <person name="Chang Y.J."/>
            <person name="Jeffries C.D."/>
            <person name="Detter J.C."/>
            <person name="Brettin T."/>
            <person name="Rohde M."/>
            <person name="Goker M."/>
            <person name="Bristow J."/>
            <person name="Markowitz V."/>
            <person name="Eisen J.A."/>
            <person name="Hugenholtz P."/>
            <person name="Kyrpides N.C."/>
            <person name="Klenk H.P."/>
        </authorList>
    </citation>
    <scope>NUCLEOTIDE SEQUENCE [LARGE SCALE GENOMIC DNA]</scope>
    <source>
        <strain evidence="5">DSM 14365 / CIP 107738 / JCM 11303 / AJ 13395 / SMP-2</strain>
    </source>
</reference>
<dbReference type="PANTHER" id="PTHR23150:SF19">
    <property type="entry name" value="FORMYLGLYCINE-GENERATING ENZYME"/>
    <property type="match status" value="1"/>
</dbReference>
<dbReference type="Gene3D" id="3.90.1580.10">
    <property type="entry name" value="paralog of FGE (formylglycine-generating enzyme)"/>
    <property type="match status" value="1"/>
</dbReference>
<name>D0LU73_HALO1</name>
<feature type="region of interest" description="Disordered" evidence="1">
    <location>
        <begin position="190"/>
        <end position="220"/>
    </location>
</feature>
<dbReference type="eggNOG" id="COG1262">
    <property type="taxonomic scope" value="Bacteria"/>
</dbReference>
<dbReference type="InterPro" id="IPR016187">
    <property type="entry name" value="CTDL_fold"/>
</dbReference>
<accession>D0LU73</accession>
<organism evidence="4 5">
    <name type="scientific">Haliangium ochraceum (strain DSM 14365 / JCM 11303 / SMP-2)</name>
    <dbReference type="NCBI Taxonomy" id="502025"/>
    <lineage>
        <taxon>Bacteria</taxon>
        <taxon>Pseudomonadati</taxon>
        <taxon>Myxococcota</taxon>
        <taxon>Polyangia</taxon>
        <taxon>Haliangiales</taxon>
        <taxon>Kofleriaceae</taxon>
        <taxon>Haliangium</taxon>
    </lineage>
</organism>
<dbReference type="RefSeq" id="WP_012830029.1">
    <property type="nucleotide sequence ID" value="NC_013440.1"/>
</dbReference>
<keyword evidence="2" id="KW-0732">Signal</keyword>
<sequence length="349" mass="38176">MSSPSRLSPALLGAALLALAAAPWLSSAARAGAPDGAPDDAHDSADTQARARVPDAAARAQIARIEHRDPSMVPVPAGPFRMGPDLAELESLLRVCHVQFGAAQENCDNDINRALREREVFLDAFAIDRHEVAAAAYRACVDAGACSVSALVAGDERFIRPEWPMVNVTWQDAADYCAWAGKRLPSEAEWEKAARGSDGKRWPWGDHERRDGANHGRSESDMMMLSRSDLSGPMSGPAVLLFAPDDSDGYPALAPPGALRWGESPYGAFDMAGNAAEWVQDFYADEGYEDLPRFNPLRSMPSEKNHGVRVVRGGSWMDPGFFGRTYYRRWANERARSERIGFRCARDLD</sequence>
<evidence type="ECO:0000259" key="3">
    <source>
        <dbReference type="Pfam" id="PF03781"/>
    </source>
</evidence>
<dbReference type="STRING" id="502025.Hoch_4948"/>
<dbReference type="HOGENOM" id="CLU_012431_0_2_7"/>
<dbReference type="KEGG" id="hoh:Hoch_4948"/>
<dbReference type="OrthoDB" id="9806479at2"/>
<evidence type="ECO:0000313" key="5">
    <source>
        <dbReference type="Proteomes" id="UP000001880"/>
    </source>
</evidence>
<dbReference type="SUPFAM" id="SSF56436">
    <property type="entry name" value="C-type lectin-like"/>
    <property type="match status" value="1"/>
</dbReference>
<feature type="chain" id="PRO_5003010917" description="Sulfatase-modifying factor enzyme-like domain-containing protein" evidence="2">
    <location>
        <begin position="21"/>
        <end position="349"/>
    </location>
</feature>
<evidence type="ECO:0000256" key="1">
    <source>
        <dbReference type="SAM" id="MobiDB-lite"/>
    </source>
</evidence>
<evidence type="ECO:0000256" key="2">
    <source>
        <dbReference type="SAM" id="SignalP"/>
    </source>
</evidence>
<proteinExistence type="predicted"/>
<dbReference type="InterPro" id="IPR051043">
    <property type="entry name" value="Sulfatase_Mod_Factor_Kinase"/>
</dbReference>
<protein>
    <recommendedName>
        <fullName evidence="3">Sulfatase-modifying factor enzyme-like domain-containing protein</fullName>
    </recommendedName>
</protein>
<dbReference type="EMBL" id="CP001804">
    <property type="protein sequence ID" value="ACY17437.1"/>
    <property type="molecule type" value="Genomic_DNA"/>
</dbReference>
<gene>
    <name evidence="4" type="ordered locus">Hoch_4948</name>
</gene>
<dbReference type="Proteomes" id="UP000001880">
    <property type="component" value="Chromosome"/>
</dbReference>
<dbReference type="AlphaFoldDB" id="D0LU73"/>